<dbReference type="InterPro" id="IPR011765">
    <property type="entry name" value="Pept_M16_N"/>
</dbReference>
<keyword evidence="11" id="KW-1185">Reference proteome</keyword>
<evidence type="ECO:0000256" key="3">
    <source>
        <dbReference type="ARBA" id="ARBA00022723"/>
    </source>
</evidence>
<accession>A0A7G9GXN6</accession>
<dbReference type="PANTHER" id="PTHR43690:SF34">
    <property type="entry name" value="ZINC PROTEASE PQQL-LIKE"/>
    <property type="match status" value="1"/>
</dbReference>
<dbReference type="KEGG" id="fho:H9Q81_01630"/>
<evidence type="ECO:0000256" key="6">
    <source>
        <dbReference type="ARBA" id="ARBA00023049"/>
    </source>
</evidence>
<dbReference type="PROSITE" id="PS00143">
    <property type="entry name" value="INSULINASE"/>
    <property type="match status" value="1"/>
</dbReference>
<gene>
    <name evidence="10" type="ORF">H9Q81_01630</name>
</gene>
<protein>
    <submittedName>
        <fullName evidence="10">Insulinase family protein</fullName>
    </submittedName>
</protein>
<evidence type="ECO:0000256" key="7">
    <source>
        <dbReference type="RuleBase" id="RU004447"/>
    </source>
</evidence>
<evidence type="ECO:0000313" key="11">
    <source>
        <dbReference type="Proteomes" id="UP000515913"/>
    </source>
</evidence>
<feature type="domain" description="Peptidase M16 C-terminal" evidence="9">
    <location>
        <begin position="206"/>
        <end position="378"/>
    </location>
</feature>
<reference evidence="10 11" key="1">
    <citation type="submission" date="2020-08" db="EMBL/GenBank/DDBJ databases">
        <authorList>
            <person name="Liu C."/>
            <person name="Sun Q."/>
        </authorList>
    </citation>
    <scope>NUCLEOTIDE SEQUENCE [LARGE SCALE GENOMIC DNA]</scope>
    <source>
        <strain evidence="10 11">NSJ-57</strain>
    </source>
</reference>
<dbReference type="Pfam" id="PF05193">
    <property type="entry name" value="Peptidase_M16_C"/>
    <property type="match status" value="2"/>
</dbReference>
<keyword evidence="3" id="KW-0479">Metal-binding</keyword>
<dbReference type="Pfam" id="PF00675">
    <property type="entry name" value="Peptidase_M16"/>
    <property type="match status" value="1"/>
</dbReference>
<evidence type="ECO:0000313" key="10">
    <source>
        <dbReference type="EMBL" id="QNM15568.1"/>
    </source>
</evidence>
<feature type="domain" description="Peptidase M16 C-terminal" evidence="9">
    <location>
        <begin position="685"/>
        <end position="846"/>
    </location>
</feature>
<dbReference type="Proteomes" id="UP000515913">
    <property type="component" value="Chromosome"/>
</dbReference>
<dbReference type="InterPro" id="IPR050626">
    <property type="entry name" value="Peptidase_M16"/>
</dbReference>
<comment type="similarity">
    <text evidence="1 7">Belongs to the peptidase M16 family.</text>
</comment>
<keyword evidence="6" id="KW-0482">Metalloprotease</keyword>
<dbReference type="EMBL" id="CP060637">
    <property type="protein sequence ID" value="QNM15568.1"/>
    <property type="molecule type" value="Genomic_DNA"/>
</dbReference>
<evidence type="ECO:0000256" key="2">
    <source>
        <dbReference type="ARBA" id="ARBA00022670"/>
    </source>
</evidence>
<name>A0A7G9GXN6_9FUSO</name>
<dbReference type="AlphaFoldDB" id="A0A7G9GXN6"/>
<keyword evidence="2" id="KW-0645">Protease</keyword>
<dbReference type="Gene3D" id="3.30.830.10">
    <property type="entry name" value="Metalloenzyme, LuxS/M16 peptidase-like"/>
    <property type="match status" value="4"/>
</dbReference>
<dbReference type="PANTHER" id="PTHR43690">
    <property type="entry name" value="NARDILYSIN"/>
    <property type="match status" value="1"/>
</dbReference>
<dbReference type="InterPro" id="IPR001431">
    <property type="entry name" value="Pept_M16_Zn_BS"/>
</dbReference>
<dbReference type="SUPFAM" id="SSF63411">
    <property type="entry name" value="LuxS/MPP-like metallohydrolase"/>
    <property type="match status" value="4"/>
</dbReference>
<sequence length="916" mass="105008">MKILKQIFTIFIFLIISIFSYSKPLENSDKLITGKLDNGLEYYIYKNKKPESNATLNLVVKVGSLMEENDEQGIAHFMEHMAFNGTTKFKKNEMIKYLQSIGLKFGGDLNAYTTFDRTVYKLQVPTGKKELEDGIEVLREWASEATLLSEEIETEKKVVIEEWRLSQGLTQRLGDVHKKALFSGSKYYNRFPIGLPKVILSADQNLVKGFYNKWYQPKNMAIVAVGDFNPLEVESLIKKYFTYSGANNTPNPKIYDLKKLDNKYITFSDPELRFNSFYITKIVDRNIINSDLALKKEIVDELLFNIINTRLSNITKEKSSPFLQAFIGKYSITKTKDFIDIITIIKNNKLTEGISLINKFLKSTAKNGITQEELILEKDNIFNSLKSIVANKDSIEHNNYAEDLVEYIMYGESFIEPEKELELYGKLLKTISVNDLNKRIKQIYNENSLYFLTTSTEQATINDNKLKDIINDAKTSDISEDFSITPVTLDPINITHGTITGSEDNNFILSNGIQVYTKPTDFDNDKIIIKLFKKQGSSTDTYEEFINSLVAPQVIELSGPGNLAPKDIETFMKGKNFNLSTYINDYEQGINITSDKENLNNALEYMSYLIYYPKVDSSIFENVIEQLQENIKTRENSPRTVFGDEVRKIYSGNNERRNPLTEKDLNLLSKDNILNEFKSKFGDFSDYKLVIVGSLDGIDIKGMLEKYFASLPSADTNIIPKSLNLNIPQNSISKKIVKGIDKKATTIIIFPYNSQYGYEEKTLYSGFAEILQIALTENVREKIGGVYSIAAYTTLSPENYGEDKLTIYYSCDTNRVEEVKKAVFDTIRQLLYKKIDESIIDSVVKNYAISYSIQTKENSFWTSYLYQKSLINNYKLAKPEEFGELMTENNLWKYNRKAVNLNNFIEVTLIPEKDSL</sequence>
<dbReference type="GO" id="GO:0006508">
    <property type="term" value="P:proteolysis"/>
    <property type="evidence" value="ECO:0007669"/>
    <property type="project" value="UniProtKB-KW"/>
</dbReference>
<evidence type="ECO:0000256" key="4">
    <source>
        <dbReference type="ARBA" id="ARBA00022801"/>
    </source>
</evidence>
<keyword evidence="4" id="KW-0378">Hydrolase</keyword>
<keyword evidence="5" id="KW-0862">Zinc</keyword>
<feature type="domain" description="Peptidase M16 N-terminal" evidence="8">
    <location>
        <begin position="44"/>
        <end position="163"/>
    </location>
</feature>
<dbReference type="InterPro" id="IPR011249">
    <property type="entry name" value="Metalloenz_LuxS/M16"/>
</dbReference>
<evidence type="ECO:0000259" key="8">
    <source>
        <dbReference type="Pfam" id="PF00675"/>
    </source>
</evidence>
<proteinExistence type="inferred from homology"/>
<evidence type="ECO:0000256" key="1">
    <source>
        <dbReference type="ARBA" id="ARBA00007261"/>
    </source>
</evidence>
<dbReference type="GO" id="GO:0046872">
    <property type="term" value="F:metal ion binding"/>
    <property type="evidence" value="ECO:0007669"/>
    <property type="project" value="UniProtKB-KW"/>
</dbReference>
<organism evidence="10 11">
    <name type="scientific">Fusobacterium hominis</name>
    <dbReference type="NCBI Taxonomy" id="2764326"/>
    <lineage>
        <taxon>Bacteria</taxon>
        <taxon>Fusobacteriati</taxon>
        <taxon>Fusobacteriota</taxon>
        <taxon>Fusobacteriia</taxon>
        <taxon>Fusobacteriales</taxon>
        <taxon>Fusobacteriaceae</taxon>
        <taxon>Fusobacterium</taxon>
    </lineage>
</organism>
<evidence type="ECO:0000259" key="9">
    <source>
        <dbReference type="Pfam" id="PF05193"/>
    </source>
</evidence>
<dbReference type="InterPro" id="IPR007863">
    <property type="entry name" value="Peptidase_M16_C"/>
</dbReference>
<dbReference type="GO" id="GO:0004222">
    <property type="term" value="F:metalloendopeptidase activity"/>
    <property type="evidence" value="ECO:0007669"/>
    <property type="project" value="InterPro"/>
</dbReference>
<dbReference type="RefSeq" id="WP_187423012.1">
    <property type="nucleotide sequence ID" value="NZ_CP060637.1"/>
</dbReference>
<evidence type="ECO:0000256" key="5">
    <source>
        <dbReference type="ARBA" id="ARBA00022833"/>
    </source>
</evidence>